<dbReference type="SUPFAM" id="SSF53850">
    <property type="entry name" value="Periplasmic binding protein-like II"/>
    <property type="match status" value="1"/>
</dbReference>
<evidence type="ECO:0000256" key="4">
    <source>
        <dbReference type="ARBA" id="ARBA00022729"/>
    </source>
</evidence>
<evidence type="ECO:0000256" key="1">
    <source>
        <dbReference type="ARBA" id="ARBA00004196"/>
    </source>
</evidence>
<feature type="chain" id="PRO_5012839104" evidence="5">
    <location>
        <begin position="28"/>
        <end position="441"/>
    </location>
</feature>
<dbReference type="OrthoDB" id="1650177at2"/>
<gene>
    <name evidence="6" type="ORF">SAMN05443637_113112</name>
</gene>
<sequence length="441" mass="47155">MKITHLAAAVTAAIALAVTGCSPVAPADEPAQGDGPTTVTVRLWDQQVAAAYEKSFAEFERRNPDITVKLNVVPYSNYFTQLPLDVSSGTVDDVFWVNTTYFGAFADSGRLIDVGKELADLVPGFVPAAVEQYTRNSTLWGVPALTDGRIALYYNKAMVAEADVDPNNLTWHPTDPAADTFLPAARRLTKDSAGRTADQPDFDPKSIVQYGFNAGRDLQAIYYNFVGSNGGRFQDEDDAFVFANPQAEQAFTYLVGLINTAHVAPPAADTNSNGDFSRDQFIQGKMALFQSGTYNLKNIADGARFEWGIAPMIAGPVGRVSVVNSVIAAGHEASPRREAALRVLRWLGSQEGARFVGAEGAALPAVTAAQQAFYDYWHSRGVDTRFFGPEGGTLTIPAPSGPKYGAADAAMEPIFNEIFAGRIAVGPGLQEAQDAANAAVR</sequence>
<evidence type="ECO:0000256" key="3">
    <source>
        <dbReference type="ARBA" id="ARBA00022448"/>
    </source>
</evidence>
<reference evidence="6 7" key="1">
    <citation type="submission" date="2016-11" db="EMBL/GenBank/DDBJ databases">
        <authorList>
            <person name="Jaros S."/>
            <person name="Januszkiewicz K."/>
            <person name="Wedrychowicz H."/>
        </authorList>
    </citation>
    <scope>NUCLEOTIDE SEQUENCE [LARGE SCALE GENOMIC DNA]</scope>
    <source>
        <strain evidence="6 7">DSM 43832</strain>
    </source>
</reference>
<name>A0A1M6VXC7_PSETH</name>
<organism evidence="6 7">
    <name type="scientific">Pseudonocardia thermophila</name>
    <dbReference type="NCBI Taxonomy" id="1848"/>
    <lineage>
        <taxon>Bacteria</taxon>
        <taxon>Bacillati</taxon>
        <taxon>Actinomycetota</taxon>
        <taxon>Actinomycetes</taxon>
        <taxon>Pseudonocardiales</taxon>
        <taxon>Pseudonocardiaceae</taxon>
        <taxon>Pseudonocardia</taxon>
    </lineage>
</organism>
<feature type="signal peptide" evidence="5">
    <location>
        <begin position="1"/>
        <end position="27"/>
    </location>
</feature>
<dbReference type="InterPro" id="IPR006059">
    <property type="entry name" value="SBP"/>
</dbReference>
<protein>
    <submittedName>
        <fullName evidence="6">Carbohydrate ABC transporter substrate-binding protein, CUT1 family</fullName>
    </submittedName>
</protein>
<keyword evidence="7" id="KW-1185">Reference proteome</keyword>
<proteinExistence type="inferred from homology"/>
<comment type="subcellular location">
    <subcellularLocation>
        <location evidence="1">Cell envelope</location>
    </subcellularLocation>
</comment>
<dbReference type="PROSITE" id="PS51257">
    <property type="entry name" value="PROKAR_LIPOPROTEIN"/>
    <property type="match status" value="1"/>
</dbReference>
<dbReference type="RefSeq" id="WP_073458202.1">
    <property type="nucleotide sequence ID" value="NZ_CALGVN010000040.1"/>
</dbReference>
<dbReference type="CDD" id="cd13585">
    <property type="entry name" value="PBP2_TMBP_like"/>
    <property type="match status" value="1"/>
</dbReference>
<dbReference type="Proteomes" id="UP000184363">
    <property type="component" value="Unassembled WGS sequence"/>
</dbReference>
<dbReference type="GO" id="GO:0030313">
    <property type="term" value="C:cell envelope"/>
    <property type="evidence" value="ECO:0007669"/>
    <property type="project" value="UniProtKB-SubCell"/>
</dbReference>
<keyword evidence="3" id="KW-0813">Transport</keyword>
<dbReference type="Pfam" id="PF01547">
    <property type="entry name" value="SBP_bac_1"/>
    <property type="match status" value="1"/>
</dbReference>
<dbReference type="PANTHER" id="PTHR43649:SF31">
    <property type="entry name" value="SN-GLYCEROL-3-PHOSPHATE-BINDING PERIPLASMIC PROTEIN UGPB"/>
    <property type="match status" value="1"/>
</dbReference>
<evidence type="ECO:0000313" key="7">
    <source>
        <dbReference type="Proteomes" id="UP000184363"/>
    </source>
</evidence>
<dbReference type="STRING" id="1848.SAMN05443637_113112"/>
<dbReference type="PANTHER" id="PTHR43649">
    <property type="entry name" value="ARABINOSE-BINDING PROTEIN-RELATED"/>
    <property type="match status" value="1"/>
</dbReference>
<evidence type="ECO:0000313" key="6">
    <source>
        <dbReference type="EMBL" id="SHK86162.1"/>
    </source>
</evidence>
<dbReference type="AlphaFoldDB" id="A0A1M6VXC7"/>
<dbReference type="EMBL" id="FRAP01000013">
    <property type="protein sequence ID" value="SHK86162.1"/>
    <property type="molecule type" value="Genomic_DNA"/>
</dbReference>
<dbReference type="InterPro" id="IPR050490">
    <property type="entry name" value="Bact_solute-bd_prot1"/>
</dbReference>
<keyword evidence="4 5" id="KW-0732">Signal</keyword>
<accession>A0A1M6VXC7</accession>
<dbReference type="Gene3D" id="3.40.190.10">
    <property type="entry name" value="Periplasmic binding protein-like II"/>
    <property type="match status" value="1"/>
</dbReference>
<evidence type="ECO:0000256" key="5">
    <source>
        <dbReference type="SAM" id="SignalP"/>
    </source>
</evidence>
<comment type="similarity">
    <text evidence="2">Belongs to the bacterial solute-binding protein 1 family.</text>
</comment>
<evidence type="ECO:0000256" key="2">
    <source>
        <dbReference type="ARBA" id="ARBA00008520"/>
    </source>
</evidence>